<evidence type="ECO:0000313" key="3">
    <source>
        <dbReference type="Proteomes" id="UP000815677"/>
    </source>
</evidence>
<keyword evidence="3" id="KW-1185">Reference proteome</keyword>
<dbReference type="EMBL" id="DF847210">
    <property type="protein sequence ID" value="GAT51456.1"/>
    <property type="molecule type" value="Genomic_DNA"/>
</dbReference>
<organism evidence="2 3">
    <name type="scientific">Mycena chlorophos</name>
    <name type="common">Agaric fungus</name>
    <name type="synonym">Agaricus chlorophos</name>
    <dbReference type="NCBI Taxonomy" id="658473"/>
    <lineage>
        <taxon>Eukaryota</taxon>
        <taxon>Fungi</taxon>
        <taxon>Dikarya</taxon>
        <taxon>Basidiomycota</taxon>
        <taxon>Agaricomycotina</taxon>
        <taxon>Agaricomycetes</taxon>
        <taxon>Agaricomycetidae</taxon>
        <taxon>Agaricales</taxon>
        <taxon>Marasmiineae</taxon>
        <taxon>Mycenaceae</taxon>
        <taxon>Mycena</taxon>
    </lineage>
</organism>
<name>A0ABQ0LJX4_MYCCL</name>
<evidence type="ECO:0000313" key="2">
    <source>
        <dbReference type="EMBL" id="GAT51456.1"/>
    </source>
</evidence>
<proteinExistence type="predicted"/>
<protein>
    <submittedName>
        <fullName evidence="2">Uncharacterized protein</fullName>
    </submittedName>
</protein>
<feature type="compositionally biased region" description="Pro residues" evidence="1">
    <location>
        <begin position="34"/>
        <end position="45"/>
    </location>
</feature>
<evidence type="ECO:0000256" key="1">
    <source>
        <dbReference type="SAM" id="MobiDB-lite"/>
    </source>
</evidence>
<feature type="compositionally biased region" description="Polar residues" evidence="1">
    <location>
        <begin position="12"/>
        <end position="23"/>
    </location>
</feature>
<sequence length="517" mass="56074">MPGWPSRVLAPRTNSISQASSPPRSIEIPQTCLPSPPTTPAPSSSPPLPDIIGPLCWFRLLHPLPRAPAGLWILSNGTSYYITPDSATTSTPQIPWPSSVPLQQFCDPSAVLTPIDLRQWPLDAPALRFAYLAPTGLAIAPGARVVLRDLPSYMATLLDAYVLDFPSPATARLRTAIRGAPLCHLHDSLLHDLASPLHDDDVVWLPAHKLRLHVSASSPPPKVGDRVETASHVSPYSSGFVESAATTTTSPLVLYRDALDGTARRAPPADLQRCFARHDSVVVHAGSYAGCRANVSRLISFSAQLAPSTPTTAGLVLKIEVQVLAPWVTLAPIVSDASLLPVAAVLPRPPPIAESWLCMPSLVGKRLDVRVFLRNVSPHDALRLAKTGYIELEHPLRPNQLDSTVVLHLDRSSCRIKVAARSLRPITEWLDPTCDRITTIAESPVRVIIIGPDVDGCMDHVGDYALVMADGAKSPVVLLKFARPSTQCWIVTRRYPLHSLCRALNVDGRKSKSTRFY</sequence>
<feature type="region of interest" description="Disordered" evidence="1">
    <location>
        <begin position="1"/>
        <end position="45"/>
    </location>
</feature>
<reference evidence="2" key="1">
    <citation type="submission" date="2014-09" db="EMBL/GenBank/DDBJ databases">
        <title>Genome sequence of the luminous mushroom Mycena chlorophos for searching fungal bioluminescence genes.</title>
        <authorList>
            <person name="Tanaka Y."/>
            <person name="Kasuga D."/>
            <person name="Oba Y."/>
            <person name="Hase S."/>
            <person name="Sato K."/>
            <person name="Oba Y."/>
            <person name="Sakakibara Y."/>
        </authorList>
    </citation>
    <scope>NUCLEOTIDE SEQUENCE</scope>
</reference>
<dbReference type="Proteomes" id="UP000815677">
    <property type="component" value="Unassembled WGS sequence"/>
</dbReference>
<gene>
    <name evidence="2" type="ORF">MCHLO_08599</name>
</gene>
<accession>A0ABQ0LJX4</accession>